<dbReference type="SUPFAM" id="SSF82866">
    <property type="entry name" value="Multidrug efflux transporter AcrB transmembrane domain"/>
    <property type="match status" value="2"/>
</dbReference>
<keyword evidence="4 6" id="KW-1133">Transmembrane helix</keyword>
<feature type="domain" description="SSD" evidence="7">
    <location>
        <begin position="252"/>
        <end position="379"/>
    </location>
</feature>
<feature type="transmembrane region" description="Helical" evidence="6">
    <location>
        <begin position="411"/>
        <end position="428"/>
    </location>
</feature>
<keyword evidence="2" id="KW-1003">Cell membrane</keyword>
<protein>
    <submittedName>
        <fullName evidence="8">RND family transporter</fullName>
    </submittedName>
</protein>
<dbReference type="InterPro" id="IPR050545">
    <property type="entry name" value="Mycobact_MmpL"/>
</dbReference>
<evidence type="ECO:0000256" key="5">
    <source>
        <dbReference type="ARBA" id="ARBA00023136"/>
    </source>
</evidence>
<feature type="transmembrane region" description="Helical" evidence="6">
    <location>
        <begin position="616"/>
        <end position="632"/>
    </location>
</feature>
<dbReference type="RefSeq" id="WP_376919807.1">
    <property type="nucleotide sequence ID" value="NZ_JBHRSW010000014.1"/>
</dbReference>
<sequence>MNKFIDKSERIVFQYRNALFLIFALATVFFTYQATQLKLDAGFTKNIPLKHEYMRTYIQYKENFGGANNVLVSVCDTDSDIFNQEFFETLKGVHDQLFFINGVNRSLVVSLFSPSTRFTEIVEGGFSGGPVIPADFNASDPAALALVKKNIDKAGIVGRQVASDFSCAMVTAQLLDIDPETGKALDTLSIANELESQLRGMFESDAISIHIIGFAKMIGDVASGAKDVLLFFAIAIGITAIMVFFFCRSVVLTILPIACSIVAVVWQLGLLTLFGFGIDPMSILVPFLVFAIGVSHGVQMINAVGKRAAQGMSVKKAAQRAFNSLLIPGGIALLSDTIGFMTLLVIDIGIIRELAITASMGVAVIILTNLLLLPILMSYVSLSEKNKRHYLEKSHGGKFWKFVAGFAGKRYSPIIVGLTVVLFVFGFIQAQQLKIGDLHAGAPALHSDSRYNQDTFLITERYAITVDYISVIVEAESEACTSHSVMRAIDDFQWRMENVPGVQSAISLASVAKKVNAGYNEGNPKWQVLPRNQSTLVQAVSRVPTSSGLLNGDCSAMPVILFMEDHKAETISTVVDAVKANANQYASEDIVFRLASGPVGVMAATNEAVASSQTPMLLYVFSAVIVLCLLSFRSVKATLAVVIPLYVVSILAQALMTHLEIGLTVSTLPVIALGVGIGVDYGIYILSTMNSKLKQGIGVQDAYYEALKERGSAVLFTGVTLAIGVSTWVFSSLKFQVDMGILLTFMFVVNMLGAIIVLPAIARLLWHKKNKA</sequence>
<evidence type="ECO:0000313" key="8">
    <source>
        <dbReference type="EMBL" id="MFC3121672.1"/>
    </source>
</evidence>
<feature type="transmembrane region" description="Helical" evidence="6">
    <location>
        <begin position="325"/>
        <end position="346"/>
    </location>
</feature>
<dbReference type="PANTHER" id="PTHR33406">
    <property type="entry name" value="MEMBRANE PROTEIN MJ1562-RELATED"/>
    <property type="match status" value="1"/>
</dbReference>
<organism evidence="8 9">
    <name type="scientific">Agaribacter flavus</name>
    <dbReference type="NCBI Taxonomy" id="1902781"/>
    <lineage>
        <taxon>Bacteria</taxon>
        <taxon>Pseudomonadati</taxon>
        <taxon>Pseudomonadota</taxon>
        <taxon>Gammaproteobacteria</taxon>
        <taxon>Alteromonadales</taxon>
        <taxon>Alteromonadaceae</taxon>
        <taxon>Agaribacter</taxon>
    </lineage>
</organism>
<keyword evidence="3 6" id="KW-0812">Transmembrane</keyword>
<evidence type="ECO:0000256" key="2">
    <source>
        <dbReference type="ARBA" id="ARBA00022475"/>
    </source>
</evidence>
<dbReference type="InterPro" id="IPR004869">
    <property type="entry name" value="MMPL_dom"/>
</dbReference>
<keyword evidence="9" id="KW-1185">Reference proteome</keyword>
<feature type="transmembrane region" description="Helical" evidence="6">
    <location>
        <begin position="713"/>
        <end position="733"/>
    </location>
</feature>
<feature type="transmembrane region" description="Helical" evidence="6">
    <location>
        <begin position="254"/>
        <end position="277"/>
    </location>
</feature>
<keyword evidence="5 6" id="KW-0472">Membrane</keyword>
<dbReference type="EMBL" id="JBHRSW010000014">
    <property type="protein sequence ID" value="MFC3121672.1"/>
    <property type="molecule type" value="Genomic_DNA"/>
</dbReference>
<dbReference type="Proteomes" id="UP001595478">
    <property type="component" value="Unassembled WGS sequence"/>
</dbReference>
<dbReference type="Pfam" id="PF03176">
    <property type="entry name" value="MMPL"/>
    <property type="match status" value="2"/>
</dbReference>
<dbReference type="Gene3D" id="1.20.1640.10">
    <property type="entry name" value="Multidrug efflux transporter AcrB transmembrane domain"/>
    <property type="match status" value="2"/>
</dbReference>
<evidence type="ECO:0000256" key="1">
    <source>
        <dbReference type="ARBA" id="ARBA00004651"/>
    </source>
</evidence>
<evidence type="ECO:0000313" key="9">
    <source>
        <dbReference type="Proteomes" id="UP001595478"/>
    </source>
</evidence>
<feature type="transmembrane region" description="Helical" evidence="6">
    <location>
        <begin position="358"/>
        <end position="380"/>
    </location>
</feature>
<feature type="transmembrane region" description="Helical" evidence="6">
    <location>
        <begin position="668"/>
        <end position="686"/>
    </location>
</feature>
<dbReference type="PROSITE" id="PS50156">
    <property type="entry name" value="SSD"/>
    <property type="match status" value="1"/>
</dbReference>
<evidence type="ECO:0000256" key="3">
    <source>
        <dbReference type="ARBA" id="ARBA00022692"/>
    </source>
</evidence>
<proteinExistence type="predicted"/>
<gene>
    <name evidence="8" type="ORF">ACFOHL_08565</name>
</gene>
<feature type="transmembrane region" description="Helical" evidence="6">
    <location>
        <begin position="228"/>
        <end position="247"/>
    </location>
</feature>
<reference evidence="9" key="1">
    <citation type="journal article" date="2019" name="Int. J. Syst. Evol. Microbiol.">
        <title>The Global Catalogue of Microorganisms (GCM) 10K type strain sequencing project: providing services to taxonomists for standard genome sequencing and annotation.</title>
        <authorList>
            <consortium name="The Broad Institute Genomics Platform"/>
            <consortium name="The Broad Institute Genome Sequencing Center for Infectious Disease"/>
            <person name="Wu L."/>
            <person name="Ma J."/>
        </authorList>
    </citation>
    <scope>NUCLEOTIDE SEQUENCE [LARGE SCALE GENOMIC DNA]</scope>
    <source>
        <strain evidence="9">KCTC 52473</strain>
    </source>
</reference>
<accession>A0ABV7FS59</accession>
<dbReference type="PANTHER" id="PTHR33406:SF10">
    <property type="entry name" value="SSD DOMAIN-CONTAINING PROTEIN"/>
    <property type="match status" value="1"/>
</dbReference>
<evidence type="ECO:0000256" key="4">
    <source>
        <dbReference type="ARBA" id="ARBA00022989"/>
    </source>
</evidence>
<feature type="transmembrane region" description="Helical" evidence="6">
    <location>
        <begin position="283"/>
        <end position="304"/>
    </location>
</feature>
<comment type="subcellular location">
    <subcellularLocation>
        <location evidence="1">Cell membrane</location>
        <topology evidence="1">Multi-pass membrane protein</topology>
    </subcellularLocation>
</comment>
<comment type="caution">
    <text evidence="8">The sequence shown here is derived from an EMBL/GenBank/DDBJ whole genome shotgun (WGS) entry which is preliminary data.</text>
</comment>
<evidence type="ECO:0000256" key="6">
    <source>
        <dbReference type="SAM" id="Phobius"/>
    </source>
</evidence>
<evidence type="ECO:0000259" key="7">
    <source>
        <dbReference type="PROSITE" id="PS50156"/>
    </source>
</evidence>
<feature type="transmembrane region" description="Helical" evidence="6">
    <location>
        <begin position="739"/>
        <end position="766"/>
    </location>
</feature>
<dbReference type="InterPro" id="IPR000731">
    <property type="entry name" value="SSD"/>
</dbReference>
<feature type="transmembrane region" description="Helical" evidence="6">
    <location>
        <begin position="639"/>
        <end position="656"/>
    </location>
</feature>
<name>A0ABV7FS59_9ALTE</name>